<keyword evidence="1" id="KW-0472">Membrane</keyword>
<dbReference type="EMBL" id="DSYK01000432">
    <property type="protein sequence ID" value="HGS21943.1"/>
    <property type="molecule type" value="Genomic_DNA"/>
</dbReference>
<dbReference type="Pfam" id="PF06170">
    <property type="entry name" value="DUF983"/>
    <property type="match status" value="1"/>
</dbReference>
<proteinExistence type="predicted"/>
<sequence>MFVSWLRIRERCPRCSLPLEREEGGFLGAMTINYTVTALVWLIVLVVWLVLDLPEVHVAALLAVSLAVAGLVPLAFYPFAKTIWCAVDHLVTRAGPER</sequence>
<dbReference type="AlphaFoldDB" id="A0A7C4PJI2"/>
<keyword evidence="1" id="KW-1133">Transmembrane helix</keyword>
<dbReference type="InterPro" id="IPR009325">
    <property type="entry name" value="DUF983"/>
</dbReference>
<evidence type="ECO:0000256" key="1">
    <source>
        <dbReference type="SAM" id="Phobius"/>
    </source>
</evidence>
<reference evidence="2" key="1">
    <citation type="journal article" date="2020" name="mSystems">
        <title>Genome- and Community-Level Interaction Insights into Carbon Utilization and Element Cycling Functions of Hydrothermarchaeota in Hydrothermal Sediment.</title>
        <authorList>
            <person name="Zhou Z."/>
            <person name="Liu Y."/>
            <person name="Xu W."/>
            <person name="Pan J."/>
            <person name="Luo Z.H."/>
            <person name="Li M."/>
        </authorList>
    </citation>
    <scope>NUCLEOTIDE SEQUENCE [LARGE SCALE GENOMIC DNA]</scope>
    <source>
        <strain evidence="2">SpSt-573</strain>
    </source>
</reference>
<protein>
    <submittedName>
        <fullName evidence="2">DUF983 domain-containing protein</fullName>
    </submittedName>
</protein>
<organism evidence="2">
    <name type="scientific">Anaerolinea thermolimosa</name>
    <dbReference type="NCBI Taxonomy" id="229919"/>
    <lineage>
        <taxon>Bacteria</taxon>
        <taxon>Bacillati</taxon>
        <taxon>Chloroflexota</taxon>
        <taxon>Anaerolineae</taxon>
        <taxon>Anaerolineales</taxon>
        <taxon>Anaerolineaceae</taxon>
        <taxon>Anaerolinea</taxon>
    </lineage>
</organism>
<feature type="transmembrane region" description="Helical" evidence="1">
    <location>
        <begin position="58"/>
        <end position="80"/>
    </location>
</feature>
<feature type="transmembrane region" description="Helical" evidence="1">
    <location>
        <begin position="26"/>
        <end position="51"/>
    </location>
</feature>
<name>A0A7C4PJI2_9CHLR</name>
<keyword evidence="1" id="KW-0812">Transmembrane</keyword>
<gene>
    <name evidence="2" type="ORF">ENT37_08745</name>
</gene>
<accession>A0A7C4PJI2</accession>
<evidence type="ECO:0000313" key="2">
    <source>
        <dbReference type="EMBL" id="HGS21943.1"/>
    </source>
</evidence>
<comment type="caution">
    <text evidence="2">The sequence shown here is derived from an EMBL/GenBank/DDBJ whole genome shotgun (WGS) entry which is preliminary data.</text>
</comment>